<dbReference type="WBParaSite" id="Hba_01077">
    <property type="protein sequence ID" value="Hba_01077"/>
    <property type="gene ID" value="Hba_01077"/>
</dbReference>
<keyword evidence="1" id="KW-0472">Membrane</keyword>
<evidence type="ECO:0000313" key="3">
    <source>
        <dbReference type="WBParaSite" id="Hba_01077"/>
    </source>
</evidence>
<dbReference type="AlphaFoldDB" id="A0A1I7W8V0"/>
<name>A0A1I7W8V0_HETBA</name>
<protein>
    <submittedName>
        <fullName evidence="3">G protein-coupled receptor</fullName>
    </submittedName>
</protein>
<keyword evidence="2" id="KW-1185">Reference proteome</keyword>
<feature type="transmembrane region" description="Helical" evidence="1">
    <location>
        <begin position="293"/>
        <end position="314"/>
    </location>
</feature>
<organism evidence="2 3">
    <name type="scientific">Heterorhabditis bacteriophora</name>
    <name type="common">Entomopathogenic nematode worm</name>
    <dbReference type="NCBI Taxonomy" id="37862"/>
    <lineage>
        <taxon>Eukaryota</taxon>
        <taxon>Metazoa</taxon>
        <taxon>Ecdysozoa</taxon>
        <taxon>Nematoda</taxon>
        <taxon>Chromadorea</taxon>
        <taxon>Rhabditida</taxon>
        <taxon>Rhabditina</taxon>
        <taxon>Rhabditomorpha</taxon>
        <taxon>Strongyloidea</taxon>
        <taxon>Heterorhabditidae</taxon>
        <taxon>Heterorhabditis</taxon>
    </lineage>
</organism>
<dbReference type="Proteomes" id="UP000095283">
    <property type="component" value="Unplaced"/>
</dbReference>
<keyword evidence="1" id="KW-0812">Transmembrane</keyword>
<feature type="transmembrane region" description="Helical" evidence="1">
    <location>
        <begin position="256"/>
        <end position="281"/>
    </location>
</feature>
<accession>A0A1I7W8V0</accession>
<reference evidence="3" key="1">
    <citation type="submission" date="2016-11" db="UniProtKB">
        <authorList>
            <consortium name="WormBaseParasite"/>
        </authorList>
    </citation>
    <scope>IDENTIFICATION</scope>
</reference>
<proteinExistence type="predicted"/>
<keyword evidence="1" id="KW-1133">Transmembrane helix</keyword>
<evidence type="ECO:0000313" key="2">
    <source>
        <dbReference type="Proteomes" id="UP000095283"/>
    </source>
</evidence>
<sequence length="338" mass="39699">MQKRGGETLEKMCLLVNMENQANFLVFFIGVVWDCPVDASSISSISRRCYTHKRIYELCNNEMDEVILLNPDHHRINFYMEKYVLCYPDYARFVPKKDQGLVWIMRALRFCEVNQIFTYSRHTHMYQRRFQQNFLKYTYALICDKGRLLPSPEQFNLFIYSSLFKTLYERNNDDRISNLITNIHSDSELPSLVLKTRLLLQHFSLAAVKLWREVDDIRKADRVSALVAHSCCPHNNSHICELNNERKFRVLSDRAWLGFYIELSLLCLVSFNTVLLAVLLLKTKRVLSTATVLFVFNIMFSNLLFLCSFIFFFIDLFDKTSYGPVNEDVSREACGQVS</sequence>
<evidence type="ECO:0000256" key="1">
    <source>
        <dbReference type="SAM" id="Phobius"/>
    </source>
</evidence>